<comment type="caution">
    <text evidence="2">The sequence shown here is derived from an EMBL/GenBank/DDBJ whole genome shotgun (WGS) entry which is preliminary data.</text>
</comment>
<evidence type="ECO:0000313" key="3">
    <source>
        <dbReference type="Proteomes" id="UP001596410"/>
    </source>
</evidence>
<dbReference type="EMBL" id="JBHSZV010000037">
    <property type="protein sequence ID" value="MFC7063058.1"/>
    <property type="molecule type" value="Genomic_DNA"/>
</dbReference>
<keyword evidence="1" id="KW-1133">Transmembrane helix</keyword>
<dbReference type="Gene3D" id="1.10.10.10">
    <property type="entry name" value="Winged helix-like DNA-binding domain superfamily/Winged helix DNA-binding domain"/>
    <property type="match status" value="1"/>
</dbReference>
<evidence type="ECO:0000256" key="1">
    <source>
        <dbReference type="SAM" id="Phobius"/>
    </source>
</evidence>
<evidence type="ECO:0000313" key="2">
    <source>
        <dbReference type="EMBL" id="MFC7063058.1"/>
    </source>
</evidence>
<dbReference type="InterPro" id="IPR036388">
    <property type="entry name" value="WH-like_DNA-bd_sf"/>
</dbReference>
<gene>
    <name evidence="2" type="ORF">ACFQIC_14610</name>
</gene>
<name>A0ABW2ELK0_9BACI</name>
<keyword evidence="3" id="KW-1185">Reference proteome</keyword>
<keyword evidence="1" id="KW-0812">Transmembrane</keyword>
<protein>
    <recommendedName>
        <fullName evidence="4">HTH arsR-type domain-containing protein</fullName>
    </recommendedName>
</protein>
<sequence>MGESTVHHHLKMLKSARIVESSRVAYQLQKHTVDTLGIHLEQYLEEGLMSDSLAKKPSVYSRPHGTEITSPFIIVGNVVSFFGDQIYLLALPLIVLVLTNFHFRWEL</sequence>
<evidence type="ECO:0008006" key="4">
    <source>
        <dbReference type="Google" id="ProtNLM"/>
    </source>
</evidence>
<proteinExistence type="predicted"/>
<reference evidence="3" key="1">
    <citation type="journal article" date="2019" name="Int. J. Syst. Evol. Microbiol.">
        <title>The Global Catalogue of Microorganisms (GCM) 10K type strain sequencing project: providing services to taxonomists for standard genome sequencing and annotation.</title>
        <authorList>
            <consortium name="The Broad Institute Genomics Platform"/>
            <consortium name="The Broad Institute Genome Sequencing Center for Infectious Disease"/>
            <person name="Wu L."/>
            <person name="Ma J."/>
        </authorList>
    </citation>
    <scope>NUCLEOTIDE SEQUENCE [LARGE SCALE GENOMIC DNA]</scope>
    <source>
        <strain evidence="3">CGMCC 4.1621</strain>
    </source>
</reference>
<keyword evidence="1" id="KW-0472">Membrane</keyword>
<dbReference type="Proteomes" id="UP001596410">
    <property type="component" value="Unassembled WGS sequence"/>
</dbReference>
<feature type="transmembrane region" description="Helical" evidence="1">
    <location>
        <begin position="86"/>
        <end position="103"/>
    </location>
</feature>
<organism evidence="2 3">
    <name type="scientific">Halobacillus seohaensis</name>
    <dbReference type="NCBI Taxonomy" id="447421"/>
    <lineage>
        <taxon>Bacteria</taxon>
        <taxon>Bacillati</taxon>
        <taxon>Bacillota</taxon>
        <taxon>Bacilli</taxon>
        <taxon>Bacillales</taxon>
        <taxon>Bacillaceae</taxon>
        <taxon>Halobacillus</taxon>
    </lineage>
</organism>
<accession>A0ABW2ELK0</accession>